<dbReference type="OrthoDB" id="5376498at2759"/>
<dbReference type="AlphaFoldDB" id="A0A8H3IM40"/>
<dbReference type="Proteomes" id="UP000664521">
    <property type="component" value="Unassembled WGS sequence"/>
</dbReference>
<accession>A0A8H3IM40</accession>
<evidence type="ECO:0000256" key="1">
    <source>
        <dbReference type="SAM" id="MobiDB-lite"/>
    </source>
</evidence>
<protein>
    <submittedName>
        <fullName evidence="2">Uncharacterized protein</fullName>
    </submittedName>
</protein>
<organism evidence="2 3">
    <name type="scientific">Heterodermia speciosa</name>
    <dbReference type="NCBI Taxonomy" id="116794"/>
    <lineage>
        <taxon>Eukaryota</taxon>
        <taxon>Fungi</taxon>
        <taxon>Dikarya</taxon>
        <taxon>Ascomycota</taxon>
        <taxon>Pezizomycotina</taxon>
        <taxon>Lecanoromycetes</taxon>
        <taxon>OSLEUM clade</taxon>
        <taxon>Lecanoromycetidae</taxon>
        <taxon>Caliciales</taxon>
        <taxon>Physciaceae</taxon>
        <taxon>Heterodermia</taxon>
    </lineage>
</organism>
<evidence type="ECO:0000313" key="3">
    <source>
        <dbReference type="Proteomes" id="UP000664521"/>
    </source>
</evidence>
<reference evidence="2" key="1">
    <citation type="submission" date="2021-03" db="EMBL/GenBank/DDBJ databases">
        <authorList>
            <person name="Tagirdzhanova G."/>
        </authorList>
    </citation>
    <scope>NUCLEOTIDE SEQUENCE</scope>
</reference>
<sequence length="170" mass="18658">MSPKEKTDPSQWTLRFKYHRTTIILLVAPTASFSTIKSSLLTSIRATGLTSIPPDPSPIPTSPDDVILGLPLDRNELDKGWIDLLIPEEDSTDTSGGQGAGKGKKEKGTGVRKGSVLNESPLGAGLRDGDVVAFRWRKERGEEGEWDVVIPSFDEEDEEYEAEEAARMEM</sequence>
<keyword evidence="3" id="KW-1185">Reference proteome</keyword>
<name>A0A8H3IM40_9LECA</name>
<dbReference type="EMBL" id="CAJPDS010000022">
    <property type="protein sequence ID" value="CAF9918684.1"/>
    <property type="molecule type" value="Genomic_DNA"/>
</dbReference>
<comment type="caution">
    <text evidence="2">The sequence shown here is derived from an EMBL/GenBank/DDBJ whole genome shotgun (WGS) entry which is preliminary data.</text>
</comment>
<evidence type="ECO:0000313" key="2">
    <source>
        <dbReference type="EMBL" id="CAF9918684.1"/>
    </source>
</evidence>
<gene>
    <name evidence="2" type="ORF">HETSPECPRED_003832</name>
</gene>
<feature type="region of interest" description="Disordered" evidence="1">
    <location>
        <begin position="86"/>
        <end position="126"/>
    </location>
</feature>
<proteinExistence type="predicted"/>